<evidence type="ECO:0000313" key="3">
    <source>
        <dbReference type="Proteomes" id="UP001161064"/>
    </source>
</evidence>
<reference evidence="2" key="2">
    <citation type="journal article" date="2023" name="ISME Commun">
        <title>Characterization of a bloom-associated alphaproteobacterial lineage, 'Candidatus Phycosocius': insights into freshwater algal-bacterial interactions.</title>
        <authorList>
            <person name="Tanabe Y."/>
            <person name="Yamaguchi H."/>
            <person name="Yoshida M."/>
            <person name="Kai A."/>
            <person name="Okazaki Y."/>
        </authorList>
    </citation>
    <scope>NUCLEOTIDE SEQUENCE</scope>
    <source>
        <strain evidence="2">BOTRYCO-1</strain>
    </source>
</reference>
<proteinExistence type="predicted"/>
<keyword evidence="3" id="KW-1185">Reference proteome</keyword>
<dbReference type="Pfam" id="PF08299">
    <property type="entry name" value="Bac_DnaA_C"/>
    <property type="match status" value="1"/>
</dbReference>
<comment type="caution">
    <text evidence="2">The sequence shown here is derived from an EMBL/GenBank/DDBJ whole genome shotgun (WGS) entry which is preliminary data.</text>
</comment>
<dbReference type="RefSeq" id="WP_284361565.1">
    <property type="nucleotide sequence ID" value="NZ_BPFZ01000018.1"/>
</dbReference>
<evidence type="ECO:0000313" key="2">
    <source>
        <dbReference type="EMBL" id="GIU68042.1"/>
    </source>
</evidence>
<dbReference type="InterPro" id="IPR010921">
    <property type="entry name" value="Trp_repressor/repl_initiator"/>
</dbReference>
<dbReference type="SUPFAM" id="SSF48295">
    <property type="entry name" value="TrpR-like"/>
    <property type="match status" value="1"/>
</dbReference>
<dbReference type="InterPro" id="IPR013159">
    <property type="entry name" value="DnaA_C"/>
</dbReference>
<feature type="domain" description="Chromosomal replication initiator DnaA C-terminal" evidence="1">
    <location>
        <begin position="20"/>
        <end position="81"/>
    </location>
</feature>
<sequence length="116" mass="12762">MKPDEKYQLDFARARFACNAAGFALGVKEDLMGPDRGAAHIALARQVAMYLTHVAFGMSLHRVAVAFGRDRSTVAYACHLIEDRRDDPKLDDMLDQLEAAMRAAPVPANFRQAIAA</sequence>
<dbReference type="EMBL" id="BPFZ01000018">
    <property type="protein sequence ID" value="GIU68042.1"/>
    <property type="molecule type" value="Genomic_DNA"/>
</dbReference>
<name>A0ABQ4PYD5_9PROT</name>
<gene>
    <name evidence="2" type="ORF">PsB1_2196</name>
</gene>
<reference evidence="2" key="1">
    <citation type="submission" date="2021-05" db="EMBL/GenBank/DDBJ databases">
        <authorList>
            <person name="Tanabe Y."/>
        </authorList>
    </citation>
    <scope>NUCLEOTIDE SEQUENCE</scope>
    <source>
        <strain evidence="2">BOTRYCO-1</strain>
    </source>
</reference>
<protein>
    <recommendedName>
        <fullName evidence="1">Chromosomal replication initiator DnaA C-terminal domain-containing protein</fullName>
    </recommendedName>
</protein>
<dbReference type="CDD" id="cd06571">
    <property type="entry name" value="Bac_DnaA_C"/>
    <property type="match status" value="1"/>
</dbReference>
<dbReference type="Proteomes" id="UP001161064">
    <property type="component" value="Unassembled WGS sequence"/>
</dbReference>
<organism evidence="2 3">
    <name type="scientific">Candidatus Phycosocius spiralis</name>
    <dbReference type="NCBI Taxonomy" id="2815099"/>
    <lineage>
        <taxon>Bacteria</taxon>
        <taxon>Pseudomonadati</taxon>
        <taxon>Pseudomonadota</taxon>
        <taxon>Alphaproteobacteria</taxon>
        <taxon>Caulobacterales</taxon>
        <taxon>Caulobacterales incertae sedis</taxon>
        <taxon>Candidatus Phycosocius</taxon>
    </lineage>
</organism>
<accession>A0ABQ4PYD5</accession>
<dbReference type="SMART" id="SM00760">
    <property type="entry name" value="Bac_DnaA_C"/>
    <property type="match status" value="1"/>
</dbReference>
<evidence type="ECO:0000259" key="1">
    <source>
        <dbReference type="SMART" id="SM00760"/>
    </source>
</evidence>
<dbReference type="Gene3D" id="1.10.1750.10">
    <property type="match status" value="1"/>
</dbReference>